<sequence length="131" mass="14065">MKMAIANQLQEVDPGLSASLIARWAAQDFGRAYEWTKAQEPGALRDDMLARLAYLRAQSDPVAAARLVATDISAGPARDEAVISVIHQWALQDARGAALWAQSLPDESLRQRASDEIAGLAAAPFPVKGAR</sequence>
<dbReference type="Proteomes" id="UP000005824">
    <property type="component" value="Unassembled WGS sequence"/>
</dbReference>
<gene>
    <name evidence="1" type="ORF">CfE428DRAFT_1819</name>
</gene>
<accession>B4CYT1</accession>
<proteinExistence type="predicted"/>
<evidence type="ECO:0000313" key="1">
    <source>
        <dbReference type="EMBL" id="EDY20622.1"/>
    </source>
</evidence>
<evidence type="ECO:0000313" key="2">
    <source>
        <dbReference type="Proteomes" id="UP000005824"/>
    </source>
</evidence>
<dbReference type="InParanoid" id="B4CYT1"/>
<dbReference type="EMBL" id="ABVL01000004">
    <property type="protein sequence ID" value="EDY20622.1"/>
    <property type="molecule type" value="Genomic_DNA"/>
</dbReference>
<reference evidence="1 2" key="1">
    <citation type="journal article" date="2011" name="J. Bacteriol.">
        <title>Genome sequence of Chthoniobacter flavus Ellin428, an aerobic heterotrophic soil bacterium.</title>
        <authorList>
            <person name="Kant R."/>
            <person name="van Passel M.W."/>
            <person name="Palva A."/>
            <person name="Lucas S."/>
            <person name="Lapidus A."/>
            <person name="Glavina Del Rio T."/>
            <person name="Dalin E."/>
            <person name="Tice H."/>
            <person name="Bruce D."/>
            <person name="Goodwin L."/>
            <person name="Pitluck S."/>
            <person name="Larimer F.W."/>
            <person name="Land M.L."/>
            <person name="Hauser L."/>
            <person name="Sangwan P."/>
            <person name="de Vos W.M."/>
            <person name="Janssen P.H."/>
            <person name="Smidt H."/>
        </authorList>
    </citation>
    <scope>NUCLEOTIDE SEQUENCE [LARGE SCALE GENOMIC DNA]</scope>
    <source>
        <strain evidence="1 2">Ellin428</strain>
    </source>
</reference>
<dbReference type="eggNOG" id="ENOG502ZRKC">
    <property type="taxonomic scope" value="Bacteria"/>
</dbReference>
<dbReference type="AlphaFoldDB" id="B4CYT1"/>
<comment type="caution">
    <text evidence="1">The sequence shown here is derived from an EMBL/GenBank/DDBJ whole genome shotgun (WGS) entry which is preliminary data.</text>
</comment>
<keyword evidence="2" id="KW-1185">Reference proteome</keyword>
<protein>
    <submittedName>
        <fullName evidence="1">Uncharacterized protein</fullName>
    </submittedName>
</protein>
<name>B4CYT1_9BACT</name>
<organism evidence="1 2">
    <name type="scientific">Chthoniobacter flavus Ellin428</name>
    <dbReference type="NCBI Taxonomy" id="497964"/>
    <lineage>
        <taxon>Bacteria</taxon>
        <taxon>Pseudomonadati</taxon>
        <taxon>Verrucomicrobiota</taxon>
        <taxon>Spartobacteria</taxon>
        <taxon>Chthoniobacterales</taxon>
        <taxon>Chthoniobacteraceae</taxon>
        <taxon>Chthoniobacter</taxon>
    </lineage>
</organism>